<dbReference type="EMBL" id="ADVG01000004">
    <property type="protein sequence ID" value="EFH81633.1"/>
    <property type="molecule type" value="Genomic_DNA"/>
</dbReference>
<dbReference type="STRING" id="485913.Krac_2369"/>
<gene>
    <name evidence="1" type="ORF">Krac_2369</name>
</gene>
<dbReference type="RefSeq" id="WP_007919131.1">
    <property type="nucleotide sequence ID" value="NZ_ADVG01000004.1"/>
</dbReference>
<evidence type="ECO:0000313" key="2">
    <source>
        <dbReference type="Proteomes" id="UP000004508"/>
    </source>
</evidence>
<comment type="caution">
    <text evidence="1">The sequence shown here is derived from an EMBL/GenBank/DDBJ whole genome shotgun (WGS) entry which is preliminary data.</text>
</comment>
<dbReference type="AlphaFoldDB" id="D6U553"/>
<accession>D6U553</accession>
<sequence>MNAHKLERLVNQIREREGRLEGESVDGFMKRTWRLALAEYETNREELPLVKALQERSERILERDRQITFSLSESESKPTNQ</sequence>
<proteinExistence type="predicted"/>
<name>D6U553_KTERA</name>
<dbReference type="InParanoid" id="D6U553"/>
<reference evidence="1 2" key="1">
    <citation type="journal article" date="2011" name="Stand. Genomic Sci.">
        <title>Non-contiguous finished genome sequence and contextual data of the filamentous soil bacterium Ktedonobacter racemifer type strain (SOSP1-21).</title>
        <authorList>
            <person name="Chang Y.J."/>
            <person name="Land M."/>
            <person name="Hauser L."/>
            <person name="Chertkov O."/>
            <person name="Del Rio T.G."/>
            <person name="Nolan M."/>
            <person name="Copeland A."/>
            <person name="Tice H."/>
            <person name="Cheng J.F."/>
            <person name="Lucas S."/>
            <person name="Han C."/>
            <person name="Goodwin L."/>
            <person name="Pitluck S."/>
            <person name="Ivanova N."/>
            <person name="Ovchinikova G."/>
            <person name="Pati A."/>
            <person name="Chen A."/>
            <person name="Palaniappan K."/>
            <person name="Mavromatis K."/>
            <person name="Liolios K."/>
            <person name="Brettin T."/>
            <person name="Fiebig A."/>
            <person name="Rohde M."/>
            <person name="Abt B."/>
            <person name="Goker M."/>
            <person name="Detter J.C."/>
            <person name="Woyke T."/>
            <person name="Bristow J."/>
            <person name="Eisen J.A."/>
            <person name="Markowitz V."/>
            <person name="Hugenholtz P."/>
            <person name="Kyrpides N.C."/>
            <person name="Klenk H.P."/>
            <person name="Lapidus A."/>
        </authorList>
    </citation>
    <scope>NUCLEOTIDE SEQUENCE [LARGE SCALE GENOMIC DNA]</scope>
    <source>
        <strain evidence="2">DSM 44963</strain>
    </source>
</reference>
<organism evidence="1 2">
    <name type="scientific">Ktedonobacter racemifer DSM 44963</name>
    <dbReference type="NCBI Taxonomy" id="485913"/>
    <lineage>
        <taxon>Bacteria</taxon>
        <taxon>Bacillati</taxon>
        <taxon>Chloroflexota</taxon>
        <taxon>Ktedonobacteria</taxon>
        <taxon>Ktedonobacterales</taxon>
        <taxon>Ktedonobacteraceae</taxon>
        <taxon>Ktedonobacter</taxon>
    </lineage>
</organism>
<keyword evidence="2" id="KW-1185">Reference proteome</keyword>
<evidence type="ECO:0000313" key="1">
    <source>
        <dbReference type="EMBL" id="EFH81633.1"/>
    </source>
</evidence>
<dbReference type="Proteomes" id="UP000004508">
    <property type="component" value="Unassembled WGS sequence"/>
</dbReference>
<protein>
    <submittedName>
        <fullName evidence="1">Uncharacterized protein</fullName>
    </submittedName>
</protein>